<dbReference type="Gene3D" id="3.30.1370.10">
    <property type="entry name" value="K Homology domain, type 1"/>
    <property type="match status" value="1"/>
</dbReference>
<gene>
    <name evidence="3" type="ORF">ENH_00084890</name>
</gene>
<reference evidence="3" key="1">
    <citation type="submission" date="2013-10" db="EMBL/GenBank/DDBJ databases">
        <title>Genomic analysis of the causative agents of coccidiosis in chickens.</title>
        <authorList>
            <person name="Reid A.J."/>
            <person name="Blake D."/>
            <person name="Billington K."/>
            <person name="Browne H."/>
            <person name="Dunn M."/>
            <person name="Hung S."/>
            <person name="Kawahara F."/>
            <person name="Miranda-Saavedra D."/>
            <person name="Mourier T."/>
            <person name="Nagra H."/>
            <person name="Otto T.D."/>
            <person name="Rawlings N."/>
            <person name="Sanchez A."/>
            <person name="Sanders M."/>
            <person name="Subramaniam C."/>
            <person name="Tay Y."/>
            <person name="Dear P."/>
            <person name="Doerig C."/>
            <person name="Gruber A."/>
            <person name="Parkinson J."/>
            <person name="Shirley M."/>
            <person name="Wan K.L."/>
            <person name="Berriman M."/>
            <person name="Tomley F."/>
            <person name="Pain A."/>
        </authorList>
    </citation>
    <scope>NUCLEOTIDE SEQUENCE [LARGE SCALE GENOMIC DNA]</scope>
    <source>
        <strain evidence="3">Houghton</strain>
    </source>
</reference>
<dbReference type="InterPro" id="IPR036612">
    <property type="entry name" value="KH_dom_type_1_sf"/>
</dbReference>
<dbReference type="VEuPathDB" id="ToxoDB:ENH_00084890"/>
<dbReference type="PANTHER" id="PTHR12581">
    <property type="entry name" value="HIV-1 REV BINDING PROTEIN 2, 3"/>
    <property type="match status" value="1"/>
</dbReference>
<feature type="domain" description="KRR1 small subunit processome component second KH" evidence="2">
    <location>
        <begin position="1"/>
        <end position="66"/>
    </location>
</feature>
<reference evidence="3" key="2">
    <citation type="submission" date="2013-10" db="EMBL/GenBank/DDBJ databases">
        <authorList>
            <person name="Aslett M."/>
        </authorList>
    </citation>
    <scope>NUCLEOTIDE SEQUENCE [LARGE SCALE GENOMIC DNA]</scope>
    <source>
        <strain evidence="3">Houghton</strain>
    </source>
</reference>
<dbReference type="Proteomes" id="UP000030754">
    <property type="component" value="Unassembled WGS sequence"/>
</dbReference>
<dbReference type="SUPFAM" id="SSF54791">
    <property type="entry name" value="Eukaryotic type KH-domain (KH-domain type I)"/>
    <property type="match status" value="1"/>
</dbReference>
<dbReference type="GO" id="GO:0003723">
    <property type="term" value="F:RNA binding"/>
    <property type="evidence" value="ECO:0007669"/>
    <property type="project" value="UniProtKB-KW"/>
</dbReference>
<feature type="compositionally biased region" description="Basic and acidic residues" evidence="1">
    <location>
        <begin position="65"/>
        <end position="78"/>
    </location>
</feature>
<dbReference type="AlphaFoldDB" id="U6N2X0"/>
<feature type="region of interest" description="Disordered" evidence="1">
    <location>
        <begin position="55"/>
        <end position="150"/>
    </location>
</feature>
<accession>U6N2X0</accession>
<protein>
    <submittedName>
        <fullName evidence="3">Ribosomal RNA assembly protein, putative</fullName>
    </submittedName>
</protein>
<dbReference type="Pfam" id="PF21800">
    <property type="entry name" value="KH_KRR1_2nd"/>
    <property type="match status" value="1"/>
</dbReference>
<dbReference type="RefSeq" id="XP_013439008.1">
    <property type="nucleotide sequence ID" value="XM_013583554.1"/>
</dbReference>
<name>U6N2X0_9EIME</name>
<evidence type="ECO:0000256" key="1">
    <source>
        <dbReference type="SAM" id="MobiDB-lite"/>
    </source>
</evidence>
<dbReference type="GO" id="GO:0032040">
    <property type="term" value="C:small-subunit processome"/>
    <property type="evidence" value="ECO:0007669"/>
    <property type="project" value="TreeGrafter"/>
</dbReference>
<evidence type="ECO:0000259" key="2">
    <source>
        <dbReference type="Pfam" id="PF21800"/>
    </source>
</evidence>
<dbReference type="GeneID" id="25478616"/>
<dbReference type="EMBL" id="HG725996">
    <property type="protein sequence ID" value="CDJ70542.1"/>
    <property type="molecule type" value="Genomic_DNA"/>
</dbReference>
<feature type="compositionally biased region" description="Basic and acidic residues" evidence="1">
    <location>
        <begin position="102"/>
        <end position="142"/>
    </location>
</feature>
<dbReference type="InterPro" id="IPR024166">
    <property type="entry name" value="rRNA_assembly_KRR1"/>
</dbReference>
<keyword evidence="4" id="KW-1185">Reference proteome</keyword>
<dbReference type="PANTHER" id="PTHR12581:SF0">
    <property type="entry name" value="KRR1 SMALL SUBUNIT PROCESSOME COMPONENT HOMOLOG"/>
    <property type="match status" value="1"/>
</dbReference>
<dbReference type="InterPro" id="IPR048548">
    <property type="entry name" value="KRR1-like_KH2"/>
</dbReference>
<organism evidence="3 4">
    <name type="scientific">Eimeria necatrix</name>
    <dbReference type="NCBI Taxonomy" id="51315"/>
    <lineage>
        <taxon>Eukaryota</taxon>
        <taxon>Sar</taxon>
        <taxon>Alveolata</taxon>
        <taxon>Apicomplexa</taxon>
        <taxon>Conoidasida</taxon>
        <taxon>Coccidia</taxon>
        <taxon>Eucoccidiorida</taxon>
        <taxon>Eimeriorina</taxon>
        <taxon>Eimeriidae</taxon>
        <taxon>Eimeria</taxon>
    </lineage>
</organism>
<proteinExistence type="predicted"/>
<sequence>MMCDIIKIGGMVRNKEKFVKRRQRLVGPNGSTLKALELLSCCYILVQGQTVAAMGSPKGLKQRRKMEELPEKQQQKTAEKRKKRAEEYVPTAENTIKKKQKRLEEKEANIQKEQRRIPDAAEVVAKVKESQREKQKKEKSQKADASSLLL</sequence>
<dbReference type="OrthoDB" id="441223at2759"/>
<evidence type="ECO:0000313" key="3">
    <source>
        <dbReference type="EMBL" id="CDJ70542.1"/>
    </source>
</evidence>
<evidence type="ECO:0000313" key="4">
    <source>
        <dbReference type="Proteomes" id="UP000030754"/>
    </source>
</evidence>